<accession>A0ABQ9CV18</accession>
<dbReference type="EMBL" id="WHWB01034459">
    <property type="protein sequence ID" value="KAJ7409690.1"/>
    <property type="molecule type" value="Genomic_DNA"/>
</dbReference>
<organism evidence="1 2">
    <name type="scientific">Willisornis vidua</name>
    <name type="common">Xingu scale-backed antbird</name>
    <dbReference type="NCBI Taxonomy" id="1566151"/>
    <lineage>
        <taxon>Eukaryota</taxon>
        <taxon>Metazoa</taxon>
        <taxon>Chordata</taxon>
        <taxon>Craniata</taxon>
        <taxon>Vertebrata</taxon>
        <taxon>Euteleostomi</taxon>
        <taxon>Archelosauria</taxon>
        <taxon>Archosauria</taxon>
        <taxon>Dinosauria</taxon>
        <taxon>Saurischia</taxon>
        <taxon>Theropoda</taxon>
        <taxon>Coelurosauria</taxon>
        <taxon>Aves</taxon>
        <taxon>Neognathae</taxon>
        <taxon>Neoaves</taxon>
        <taxon>Telluraves</taxon>
        <taxon>Australaves</taxon>
        <taxon>Passeriformes</taxon>
        <taxon>Thamnophilidae</taxon>
        <taxon>Willisornis</taxon>
    </lineage>
</organism>
<sequence>MPAEGFTNLMYSNEESSICASDNYEEEPGVFEYVPFAVNIIPQEAVARIQNKGLKLLIQLCDMAKLLNDYIQNNKKSTKLQSGEDFSKEI</sequence>
<dbReference type="Proteomes" id="UP001145742">
    <property type="component" value="Unassembled WGS sequence"/>
</dbReference>
<gene>
    <name evidence="1" type="ORF">WISP_113039</name>
</gene>
<keyword evidence="2" id="KW-1185">Reference proteome</keyword>
<evidence type="ECO:0000313" key="2">
    <source>
        <dbReference type="Proteomes" id="UP001145742"/>
    </source>
</evidence>
<reference evidence="1" key="1">
    <citation type="submission" date="2019-10" db="EMBL/GenBank/DDBJ databases">
        <authorList>
            <person name="Soares A.E.R."/>
            <person name="Aleixo A."/>
            <person name="Schneider P."/>
            <person name="Miyaki C.Y."/>
            <person name="Schneider M.P."/>
            <person name="Mello C."/>
            <person name="Vasconcelos A.T.R."/>
        </authorList>
    </citation>
    <scope>NUCLEOTIDE SEQUENCE</scope>
    <source>
        <tissue evidence="1">Muscle</tissue>
    </source>
</reference>
<evidence type="ECO:0000313" key="1">
    <source>
        <dbReference type="EMBL" id="KAJ7409690.1"/>
    </source>
</evidence>
<protein>
    <submittedName>
        <fullName evidence="1">Uncharacterized protein</fullName>
    </submittedName>
</protein>
<proteinExistence type="predicted"/>
<comment type="caution">
    <text evidence="1">The sequence shown here is derived from an EMBL/GenBank/DDBJ whole genome shotgun (WGS) entry which is preliminary data.</text>
</comment>
<name>A0ABQ9CV18_9PASS</name>